<proteinExistence type="inferred from homology"/>
<sequence>MTTLGLNLTSEKLITSAILGTVSAAAGFYLARLSPQTHGVQDSATHIPDEPEVQEDDSGDIPDGDLAAVSAGFLEPCKMVLIVRNDLKMPPGTVSTHCGEATLRCFKALSKNNPQLVRHWERTGQAKIALKGTSEDQLLELEAIAKSLNLCARSVHDKLSSKAASF</sequence>
<evidence type="ECO:0000313" key="6">
    <source>
        <dbReference type="EMBL" id="KAL0579810.1"/>
    </source>
</evidence>
<dbReference type="PANTHER" id="PTHR12649:SF11">
    <property type="entry name" value="PEPTIDYL-TRNA HYDROLASE 2, MITOCHONDRIAL"/>
    <property type="match status" value="1"/>
</dbReference>
<dbReference type="InterPro" id="IPR002833">
    <property type="entry name" value="PTH2"/>
</dbReference>
<comment type="caution">
    <text evidence="6">The sequence shown here is derived from an EMBL/GenBank/DDBJ whole genome shotgun (WGS) entry which is preliminary data.</text>
</comment>
<keyword evidence="7" id="KW-1185">Reference proteome</keyword>
<keyword evidence="2" id="KW-0378">Hydrolase</keyword>
<protein>
    <recommendedName>
        <fullName evidence="1">peptidyl-tRNA hydrolase</fullName>
        <ecNumber evidence="1">3.1.1.29</ecNumber>
    </recommendedName>
</protein>
<evidence type="ECO:0000313" key="7">
    <source>
        <dbReference type="Proteomes" id="UP001465976"/>
    </source>
</evidence>
<organism evidence="6 7">
    <name type="scientific">Marasmius crinis-equi</name>
    <dbReference type="NCBI Taxonomy" id="585013"/>
    <lineage>
        <taxon>Eukaryota</taxon>
        <taxon>Fungi</taxon>
        <taxon>Dikarya</taxon>
        <taxon>Basidiomycota</taxon>
        <taxon>Agaricomycotina</taxon>
        <taxon>Agaricomycetes</taxon>
        <taxon>Agaricomycetidae</taxon>
        <taxon>Agaricales</taxon>
        <taxon>Marasmiineae</taxon>
        <taxon>Marasmiaceae</taxon>
        <taxon>Marasmius</taxon>
    </lineage>
</organism>
<name>A0ABR3FWB9_9AGAR</name>
<comment type="catalytic activity">
    <reaction evidence="4">
        <text>an N-acyl-L-alpha-aminoacyl-tRNA + H2O = an N-acyl-L-amino acid + a tRNA + H(+)</text>
        <dbReference type="Rhea" id="RHEA:54448"/>
        <dbReference type="Rhea" id="RHEA-COMP:10123"/>
        <dbReference type="Rhea" id="RHEA-COMP:13883"/>
        <dbReference type="ChEBI" id="CHEBI:15377"/>
        <dbReference type="ChEBI" id="CHEBI:15378"/>
        <dbReference type="ChEBI" id="CHEBI:59874"/>
        <dbReference type="ChEBI" id="CHEBI:78442"/>
        <dbReference type="ChEBI" id="CHEBI:138191"/>
        <dbReference type="EC" id="3.1.1.29"/>
    </reaction>
</comment>
<dbReference type="SUPFAM" id="SSF102462">
    <property type="entry name" value="Peptidyl-tRNA hydrolase II"/>
    <property type="match status" value="1"/>
</dbReference>
<comment type="similarity">
    <text evidence="3">Belongs to the PTH2 family.</text>
</comment>
<dbReference type="InterPro" id="IPR023476">
    <property type="entry name" value="Pep_tRNA_hydro_II_dom_sf"/>
</dbReference>
<feature type="compositionally biased region" description="Acidic residues" evidence="5">
    <location>
        <begin position="50"/>
        <end position="60"/>
    </location>
</feature>
<feature type="region of interest" description="Disordered" evidence="5">
    <location>
        <begin position="40"/>
        <end position="60"/>
    </location>
</feature>
<dbReference type="Gene3D" id="3.40.1490.10">
    <property type="entry name" value="Bit1"/>
    <property type="match status" value="1"/>
</dbReference>
<evidence type="ECO:0000256" key="5">
    <source>
        <dbReference type="SAM" id="MobiDB-lite"/>
    </source>
</evidence>
<evidence type="ECO:0000256" key="4">
    <source>
        <dbReference type="ARBA" id="ARBA00048707"/>
    </source>
</evidence>
<dbReference type="Proteomes" id="UP001465976">
    <property type="component" value="Unassembled WGS sequence"/>
</dbReference>
<reference evidence="6 7" key="1">
    <citation type="submission" date="2024-02" db="EMBL/GenBank/DDBJ databases">
        <title>A draft genome for the cacao thread blight pathogen Marasmius crinis-equi.</title>
        <authorList>
            <person name="Cohen S.P."/>
            <person name="Baruah I.K."/>
            <person name="Amoako-Attah I."/>
            <person name="Bukari Y."/>
            <person name="Meinhardt L.W."/>
            <person name="Bailey B.A."/>
        </authorList>
    </citation>
    <scope>NUCLEOTIDE SEQUENCE [LARGE SCALE GENOMIC DNA]</scope>
    <source>
        <strain evidence="6 7">GH-76</strain>
    </source>
</reference>
<accession>A0ABR3FWB9</accession>
<gene>
    <name evidence="6" type="ORF">V5O48_002221</name>
</gene>
<evidence type="ECO:0000256" key="2">
    <source>
        <dbReference type="ARBA" id="ARBA00022801"/>
    </source>
</evidence>
<dbReference type="PANTHER" id="PTHR12649">
    <property type="entry name" value="PEPTIDYL-TRNA HYDROLASE 2"/>
    <property type="match status" value="1"/>
</dbReference>
<dbReference type="EMBL" id="JBAHYK010000048">
    <property type="protein sequence ID" value="KAL0579810.1"/>
    <property type="molecule type" value="Genomic_DNA"/>
</dbReference>
<dbReference type="EC" id="3.1.1.29" evidence="1"/>
<evidence type="ECO:0000256" key="1">
    <source>
        <dbReference type="ARBA" id="ARBA00013260"/>
    </source>
</evidence>
<evidence type="ECO:0000256" key="3">
    <source>
        <dbReference type="ARBA" id="ARBA00038050"/>
    </source>
</evidence>
<dbReference type="Pfam" id="PF01981">
    <property type="entry name" value="PTH2"/>
    <property type="match status" value="1"/>
</dbReference>